<reference evidence="3" key="1">
    <citation type="journal article" date="2019" name="Int. J. Syst. Evol. Microbiol.">
        <title>The Global Catalogue of Microorganisms (GCM) 10K type strain sequencing project: providing services to taxonomists for standard genome sequencing and annotation.</title>
        <authorList>
            <consortium name="The Broad Institute Genomics Platform"/>
            <consortium name="The Broad Institute Genome Sequencing Center for Infectious Disease"/>
            <person name="Wu L."/>
            <person name="Ma J."/>
        </authorList>
    </citation>
    <scope>NUCLEOTIDE SEQUENCE [LARGE SCALE GENOMIC DNA]</scope>
    <source>
        <strain evidence="3">JCM 17933</strain>
    </source>
</reference>
<gene>
    <name evidence="2" type="ORF">GCM10023191_059580</name>
</gene>
<evidence type="ECO:0000313" key="2">
    <source>
        <dbReference type="EMBL" id="GAA4504750.1"/>
    </source>
</evidence>
<keyword evidence="3" id="KW-1185">Reference proteome</keyword>
<dbReference type="EMBL" id="BAABHF010000035">
    <property type="protein sequence ID" value="GAA4504750.1"/>
    <property type="molecule type" value="Genomic_DNA"/>
</dbReference>
<dbReference type="Proteomes" id="UP001500503">
    <property type="component" value="Unassembled WGS sequence"/>
</dbReference>
<protein>
    <submittedName>
        <fullName evidence="2">Uncharacterized protein</fullName>
    </submittedName>
</protein>
<accession>A0ABP8QNS3</accession>
<feature type="compositionally biased region" description="Low complexity" evidence="1">
    <location>
        <begin position="1"/>
        <end position="19"/>
    </location>
</feature>
<organism evidence="2 3">
    <name type="scientific">Actinoallomurus oryzae</name>
    <dbReference type="NCBI Taxonomy" id="502180"/>
    <lineage>
        <taxon>Bacteria</taxon>
        <taxon>Bacillati</taxon>
        <taxon>Actinomycetota</taxon>
        <taxon>Actinomycetes</taxon>
        <taxon>Streptosporangiales</taxon>
        <taxon>Thermomonosporaceae</taxon>
        <taxon>Actinoallomurus</taxon>
    </lineage>
</organism>
<feature type="compositionally biased region" description="Low complexity" evidence="1">
    <location>
        <begin position="65"/>
        <end position="81"/>
    </location>
</feature>
<sequence>MAAPPTTTTAPIASPAISPVRRGPDGSACGSIPYAPGRSPWESGRAPYAPGRPSYGNRAPASYGVPSRPSSVRCPPSGGTKPPSPPLTRSPSRKPFADQWSVKISQETMALCRK</sequence>
<name>A0ABP8QNS3_9ACTN</name>
<comment type="caution">
    <text evidence="2">The sequence shown here is derived from an EMBL/GenBank/DDBJ whole genome shotgun (WGS) entry which is preliminary data.</text>
</comment>
<proteinExistence type="predicted"/>
<feature type="region of interest" description="Disordered" evidence="1">
    <location>
        <begin position="1"/>
        <end position="101"/>
    </location>
</feature>
<evidence type="ECO:0000313" key="3">
    <source>
        <dbReference type="Proteomes" id="UP001500503"/>
    </source>
</evidence>
<evidence type="ECO:0000256" key="1">
    <source>
        <dbReference type="SAM" id="MobiDB-lite"/>
    </source>
</evidence>